<sequence length="349" mass="36403">MLTAAYTGESTITVSEAEPRLPAPGQVQIRVAYVGLCGTDLHILHGSMDARVQTPLVFGHEMSGEIAALGDGVSGWSVGDAVTVMPLAWDGTCPACLAGNEHICQNLDFIGIDSPGALQAYWNVPAEVLVALREGTALDAAALVEPVAVAVHDVRRSEIAPGEKAVVIGGGPIGVLIATVARAFGAEVAVIELDANRRAQIAGLGFATLDPREVDQVAWVEEWTGGAGADVVFEVSGAAAAVLGATSLAKVRGTLVVVAIHPTPREIDLQRVFWRELRILGARVYQRTDFEKAVELVADGTIPSDLLITKVVPLAETRAAFDDLEGGRAMKVLVDVQAGQPANGEEAVA</sequence>
<dbReference type="SMART" id="SM00829">
    <property type="entry name" value="PKS_ER"/>
    <property type="match status" value="1"/>
</dbReference>
<comment type="similarity">
    <text evidence="5">Belongs to the zinc-containing alcohol dehydrogenase family.</text>
</comment>
<dbReference type="Gene3D" id="3.90.180.10">
    <property type="entry name" value="Medium-chain alcohol dehydrogenases, catalytic domain"/>
    <property type="match status" value="1"/>
</dbReference>
<evidence type="ECO:0000259" key="6">
    <source>
        <dbReference type="SMART" id="SM00829"/>
    </source>
</evidence>
<evidence type="ECO:0000256" key="4">
    <source>
        <dbReference type="ARBA" id="ARBA00023002"/>
    </source>
</evidence>
<dbReference type="SUPFAM" id="SSF51735">
    <property type="entry name" value="NAD(P)-binding Rossmann-fold domains"/>
    <property type="match status" value="1"/>
</dbReference>
<feature type="domain" description="Enoyl reductase (ER)" evidence="6">
    <location>
        <begin position="8"/>
        <end position="334"/>
    </location>
</feature>
<dbReference type="Pfam" id="PF00107">
    <property type="entry name" value="ADH_zinc_N"/>
    <property type="match status" value="1"/>
</dbReference>
<dbReference type="AlphaFoldDB" id="A0A6I3M7U0"/>
<comment type="cofactor">
    <cofactor evidence="1 5">
        <name>Zn(2+)</name>
        <dbReference type="ChEBI" id="CHEBI:29105"/>
    </cofactor>
</comment>
<evidence type="ECO:0000256" key="1">
    <source>
        <dbReference type="ARBA" id="ARBA00001947"/>
    </source>
</evidence>
<dbReference type="SUPFAM" id="SSF50129">
    <property type="entry name" value="GroES-like"/>
    <property type="match status" value="1"/>
</dbReference>
<evidence type="ECO:0000256" key="2">
    <source>
        <dbReference type="ARBA" id="ARBA00022723"/>
    </source>
</evidence>
<dbReference type="InterPro" id="IPR050129">
    <property type="entry name" value="Zn_alcohol_dh"/>
</dbReference>
<proteinExistence type="inferred from homology"/>
<keyword evidence="2 5" id="KW-0479">Metal-binding</keyword>
<dbReference type="OrthoDB" id="9797931at2"/>
<dbReference type="Pfam" id="PF08240">
    <property type="entry name" value="ADH_N"/>
    <property type="match status" value="1"/>
</dbReference>
<dbReference type="InterPro" id="IPR036291">
    <property type="entry name" value="NAD(P)-bd_dom_sf"/>
</dbReference>
<keyword evidence="3 5" id="KW-0862">Zinc</keyword>
<evidence type="ECO:0000256" key="5">
    <source>
        <dbReference type="RuleBase" id="RU361277"/>
    </source>
</evidence>
<dbReference type="GO" id="GO:0016491">
    <property type="term" value="F:oxidoreductase activity"/>
    <property type="evidence" value="ECO:0007669"/>
    <property type="project" value="UniProtKB-KW"/>
</dbReference>
<accession>A0A6I3M7U0</accession>
<dbReference type="EMBL" id="WMLB01000010">
    <property type="protein sequence ID" value="MTH67426.1"/>
    <property type="molecule type" value="Genomic_DNA"/>
</dbReference>
<dbReference type="Proteomes" id="UP000433071">
    <property type="component" value="Unassembled WGS sequence"/>
</dbReference>
<dbReference type="Gene3D" id="3.40.50.720">
    <property type="entry name" value="NAD(P)-binding Rossmann-like Domain"/>
    <property type="match status" value="1"/>
</dbReference>
<gene>
    <name evidence="7" type="ORF">GJ743_03445</name>
</gene>
<comment type="caution">
    <text evidence="7">The sequence shown here is derived from an EMBL/GenBank/DDBJ whole genome shotgun (WGS) entry which is preliminary data.</text>
</comment>
<dbReference type="RefSeq" id="WP_155050542.1">
    <property type="nucleotide sequence ID" value="NZ_BAAAIB010000003.1"/>
</dbReference>
<dbReference type="PANTHER" id="PTHR43401:SF2">
    <property type="entry name" value="L-THREONINE 3-DEHYDROGENASE"/>
    <property type="match status" value="1"/>
</dbReference>
<dbReference type="GO" id="GO:0008270">
    <property type="term" value="F:zinc ion binding"/>
    <property type="evidence" value="ECO:0007669"/>
    <property type="project" value="InterPro"/>
</dbReference>
<dbReference type="PROSITE" id="PS00059">
    <property type="entry name" value="ADH_ZINC"/>
    <property type="match status" value="1"/>
</dbReference>
<protein>
    <submittedName>
        <fullName evidence="7">Alcohol dehydrogenase catalytic domain-containing protein</fullName>
    </submittedName>
</protein>
<name>A0A6I3M7U0_9MICO</name>
<dbReference type="InterPro" id="IPR011032">
    <property type="entry name" value="GroES-like_sf"/>
</dbReference>
<dbReference type="PANTHER" id="PTHR43401">
    <property type="entry name" value="L-THREONINE 3-DEHYDROGENASE"/>
    <property type="match status" value="1"/>
</dbReference>
<evidence type="ECO:0000313" key="8">
    <source>
        <dbReference type="Proteomes" id="UP000433071"/>
    </source>
</evidence>
<dbReference type="InterPro" id="IPR013154">
    <property type="entry name" value="ADH-like_N"/>
</dbReference>
<evidence type="ECO:0000313" key="7">
    <source>
        <dbReference type="EMBL" id="MTH67426.1"/>
    </source>
</evidence>
<dbReference type="InterPro" id="IPR013149">
    <property type="entry name" value="ADH-like_C"/>
</dbReference>
<dbReference type="InterPro" id="IPR020843">
    <property type="entry name" value="ER"/>
</dbReference>
<organism evidence="7 8">
    <name type="scientific">Agromyces bracchium</name>
    <dbReference type="NCBI Taxonomy" id="88376"/>
    <lineage>
        <taxon>Bacteria</taxon>
        <taxon>Bacillati</taxon>
        <taxon>Actinomycetota</taxon>
        <taxon>Actinomycetes</taxon>
        <taxon>Micrococcales</taxon>
        <taxon>Microbacteriaceae</taxon>
        <taxon>Agromyces</taxon>
    </lineage>
</organism>
<evidence type="ECO:0000256" key="3">
    <source>
        <dbReference type="ARBA" id="ARBA00022833"/>
    </source>
</evidence>
<keyword evidence="8" id="KW-1185">Reference proteome</keyword>
<dbReference type="InterPro" id="IPR002328">
    <property type="entry name" value="ADH_Zn_CS"/>
</dbReference>
<reference evidence="7 8" key="1">
    <citation type="submission" date="2019-11" db="EMBL/GenBank/DDBJ databases">
        <title>Agromyces kandeliae sp. nov., isolated from mangrove soil.</title>
        <authorList>
            <person name="Wang R."/>
        </authorList>
    </citation>
    <scope>NUCLEOTIDE SEQUENCE [LARGE SCALE GENOMIC DNA]</scope>
    <source>
        <strain evidence="7 8">JCM 11433</strain>
    </source>
</reference>
<keyword evidence="4" id="KW-0560">Oxidoreductase</keyword>